<sequence length="314" mass="35876">MGSETLKLPVIDFSNLKKQTEAWESAKTLIRQALEEYGSFEATFDHIPLHLQKSVLDGLKQLFDLPLETKLRNVSDRPYHGYVGHYPGYPLYESLGIEDVLSPGKIDIFTNLMWPQGNLSFSKSVQSYTEQLSELDKIVREMVLESLGLEKYVDEHMKSTNYVVRVQKYDKPQTHEPQPGLIPHTDKNIVTILQQLNHVPGLEFFTKDGKNWINAEPTSLYSFTVVVGTSFHAWTNGRLHSPLHRVMMNGDEARYSIGLFSIPKPGIIIKAPEEMVDEEHPLLYKAYDHHKFIEFFYSEAGVTSPDALKDYCGI</sequence>
<dbReference type="FunFam" id="2.60.120.330:FF:000022">
    <property type="entry name" value="Probable 2-oxoglutarate-dependent dioxygenase AOP1.2"/>
    <property type="match status" value="1"/>
</dbReference>
<evidence type="ECO:0000256" key="3">
    <source>
        <dbReference type="ARBA" id="ARBA00023002"/>
    </source>
</evidence>
<keyword evidence="4 6" id="KW-0408">Iron</keyword>
<dbReference type="GO" id="GO:0002238">
    <property type="term" value="P:response to molecule of fungal origin"/>
    <property type="evidence" value="ECO:0007669"/>
    <property type="project" value="UniProtKB-ARBA"/>
</dbReference>
<comment type="function">
    <text evidence="5">Probable 2-oxoglutarate-dependent dioxygenase that may be involved in glucosinolates biosynthesis. May play a role in the production of aliphatic glucosinolates.</text>
</comment>
<evidence type="ECO:0000259" key="7">
    <source>
        <dbReference type="PROSITE" id="PS51471"/>
    </source>
</evidence>
<dbReference type="SUPFAM" id="SSF51197">
    <property type="entry name" value="Clavaminate synthase-like"/>
    <property type="match status" value="1"/>
</dbReference>
<keyword evidence="3 6" id="KW-0560">Oxidoreductase</keyword>
<evidence type="ECO:0000313" key="9">
    <source>
        <dbReference type="Proteomes" id="UP001190926"/>
    </source>
</evidence>
<dbReference type="Gene3D" id="2.60.120.330">
    <property type="entry name" value="B-lactam Antibiotic, Isopenicillin N Synthase, Chain"/>
    <property type="match status" value="1"/>
</dbReference>
<dbReference type="InterPro" id="IPR050231">
    <property type="entry name" value="Iron_ascorbate_oxido_reductase"/>
</dbReference>
<dbReference type="InterPro" id="IPR026992">
    <property type="entry name" value="DIOX_N"/>
</dbReference>
<evidence type="ECO:0000256" key="4">
    <source>
        <dbReference type="ARBA" id="ARBA00023004"/>
    </source>
</evidence>
<feature type="domain" description="Fe2OG dioxygenase" evidence="7">
    <location>
        <begin position="160"/>
        <end position="263"/>
    </location>
</feature>
<dbReference type="AlphaFoldDB" id="A0AAD4ILU9"/>
<organism evidence="8 9">
    <name type="scientific">Perilla frutescens var. hirtella</name>
    <name type="common">Perilla citriodora</name>
    <name type="synonym">Perilla setoyensis</name>
    <dbReference type="NCBI Taxonomy" id="608512"/>
    <lineage>
        <taxon>Eukaryota</taxon>
        <taxon>Viridiplantae</taxon>
        <taxon>Streptophyta</taxon>
        <taxon>Embryophyta</taxon>
        <taxon>Tracheophyta</taxon>
        <taxon>Spermatophyta</taxon>
        <taxon>Magnoliopsida</taxon>
        <taxon>eudicotyledons</taxon>
        <taxon>Gunneridae</taxon>
        <taxon>Pentapetalae</taxon>
        <taxon>asterids</taxon>
        <taxon>lamiids</taxon>
        <taxon>Lamiales</taxon>
        <taxon>Lamiaceae</taxon>
        <taxon>Nepetoideae</taxon>
        <taxon>Elsholtzieae</taxon>
        <taxon>Perilla</taxon>
    </lineage>
</organism>
<dbReference type="InterPro" id="IPR027443">
    <property type="entry name" value="IPNS-like_sf"/>
</dbReference>
<evidence type="ECO:0000313" key="8">
    <source>
        <dbReference type="EMBL" id="KAH6754917.1"/>
    </source>
</evidence>
<evidence type="ECO:0000256" key="5">
    <source>
        <dbReference type="ARBA" id="ARBA00057022"/>
    </source>
</evidence>
<dbReference type="EMBL" id="SDAM02029683">
    <property type="protein sequence ID" value="KAH6754917.1"/>
    <property type="molecule type" value="Genomic_DNA"/>
</dbReference>
<dbReference type="Pfam" id="PF03171">
    <property type="entry name" value="2OG-FeII_Oxy"/>
    <property type="match status" value="1"/>
</dbReference>
<dbReference type="Proteomes" id="UP001190926">
    <property type="component" value="Unassembled WGS sequence"/>
</dbReference>
<protein>
    <submittedName>
        <fullName evidence="8">2-oxoglutarate and oxygenase superfamily protein</fullName>
    </submittedName>
</protein>
<dbReference type="PROSITE" id="PS51471">
    <property type="entry name" value="FE2OG_OXY"/>
    <property type="match status" value="1"/>
</dbReference>
<dbReference type="InterPro" id="IPR005123">
    <property type="entry name" value="Oxoglu/Fe-dep_dioxygenase_dom"/>
</dbReference>
<dbReference type="Pfam" id="PF14226">
    <property type="entry name" value="DIOX_N"/>
    <property type="match status" value="1"/>
</dbReference>
<dbReference type="GO" id="GO:0009805">
    <property type="term" value="P:coumarin biosynthetic process"/>
    <property type="evidence" value="ECO:0007669"/>
    <property type="project" value="UniProtKB-ARBA"/>
</dbReference>
<dbReference type="PANTHER" id="PTHR47990">
    <property type="entry name" value="2-OXOGLUTARATE (2OG) AND FE(II)-DEPENDENT OXYGENASE SUPERFAMILY PROTEIN-RELATED"/>
    <property type="match status" value="1"/>
</dbReference>
<keyword evidence="2 6" id="KW-0479">Metal-binding</keyword>
<name>A0AAD4ILU9_PERFH</name>
<evidence type="ECO:0000256" key="6">
    <source>
        <dbReference type="RuleBase" id="RU003682"/>
    </source>
</evidence>
<reference evidence="8 9" key="1">
    <citation type="journal article" date="2021" name="Nat. Commun.">
        <title>Incipient diploidization of the medicinal plant Perilla within 10,000 years.</title>
        <authorList>
            <person name="Zhang Y."/>
            <person name="Shen Q."/>
            <person name="Leng L."/>
            <person name="Zhang D."/>
            <person name="Chen S."/>
            <person name="Shi Y."/>
            <person name="Ning Z."/>
            <person name="Chen S."/>
        </authorList>
    </citation>
    <scope>NUCLEOTIDE SEQUENCE [LARGE SCALE GENOMIC DNA]</scope>
    <source>
        <strain evidence="9">cv. PC099</strain>
    </source>
</reference>
<gene>
    <name evidence="8" type="ORF">C2S53_019486</name>
</gene>
<comment type="caution">
    <text evidence="8">The sequence shown here is derived from an EMBL/GenBank/DDBJ whole genome shotgun (WGS) entry which is preliminary data.</text>
</comment>
<dbReference type="GO" id="GO:0016706">
    <property type="term" value="F:2-oxoglutarate-dependent dioxygenase activity"/>
    <property type="evidence" value="ECO:0007669"/>
    <property type="project" value="UniProtKB-ARBA"/>
</dbReference>
<dbReference type="GO" id="GO:0046872">
    <property type="term" value="F:metal ion binding"/>
    <property type="evidence" value="ECO:0007669"/>
    <property type="project" value="UniProtKB-KW"/>
</dbReference>
<comment type="similarity">
    <text evidence="1 6">Belongs to the iron/ascorbate-dependent oxidoreductase family.</text>
</comment>
<accession>A0AAD4ILU9</accession>
<proteinExistence type="inferred from homology"/>
<dbReference type="InterPro" id="IPR044861">
    <property type="entry name" value="IPNS-like_FE2OG_OXY"/>
</dbReference>
<evidence type="ECO:0000256" key="2">
    <source>
        <dbReference type="ARBA" id="ARBA00022723"/>
    </source>
</evidence>
<evidence type="ECO:0000256" key="1">
    <source>
        <dbReference type="ARBA" id="ARBA00008056"/>
    </source>
</evidence>
<keyword evidence="9" id="KW-1185">Reference proteome</keyword>